<dbReference type="InterPro" id="IPR050250">
    <property type="entry name" value="Macrolide_Exporter_MacB"/>
</dbReference>
<dbReference type="EMBL" id="AP018694">
    <property type="protein sequence ID" value="BBE18405.1"/>
    <property type="molecule type" value="Genomic_DNA"/>
</dbReference>
<dbReference type="InterPro" id="IPR025857">
    <property type="entry name" value="MacB_PCD"/>
</dbReference>
<feature type="transmembrane region" description="Helical" evidence="7">
    <location>
        <begin position="274"/>
        <end position="300"/>
    </location>
</feature>
<feature type="transmembrane region" description="Helical" evidence="7">
    <location>
        <begin position="739"/>
        <end position="761"/>
    </location>
</feature>
<accession>A0A5K7SA75</accession>
<dbReference type="RefSeq" id="WP_318351312.1">
    <property type="nucleotide sequence ID" value="NZ_AP018694.1"/>
</dbReference>
<feature type="transmembrane region" description="Helical" evidence="7">
    <location>
        <begin position="416"/>
        <end position="435"/>
    </location>
</feature>
<evidence type="ECO:0000256" key="2">
    <source>
        <dbReference type="ARBA" id="ARBA00022475"/>
    </source>
</evidence>
<dbReference type="Pfam" id="PF12704">
    <property type="entry name" value="MacB_PCD"/>
    <property type="match status" value="1"/>
</dbReference>
<dbReference type="InterPro" id="IPR003838">
    <property type="entry name" value="ABC3_permease_C"/>
</dbReference>
<dbReference type="KEGG" id="anf:AQPE_2567"/>
<evidence type="ECO:0000256" key="5">
    <source>
        <dbReference type="ARBA" id="ARBA00023136"/>
    </source>
</evidence>
<dbReference type="Proteomes" id="UP001193389">
    <property type="component" value="Chromosome"/>
</dbReference>
<keyword evidence="5 7" id="KW-0472">Membrane</keyword>
<evidence type="ECO:0000256" key="3">
    <source>
        <dbReference type="ARBA" id="ARBA00022692"/>
    </source>
</evidence>
<organism evidence="10 11">
    <name type="scientific">Aquipluma nitroreducens</name>
    <dbReference type="NCBI Taxonomy" id="2010828"/>
    <lineage>
        <taxon>Bacteria</taxon>
        <taxon>Pseudomonadati</taxon>
        <taxon>Bacteroidota</taxon>
        <taxon>Bacteroidia</taxon>
        <taxon>Marinilabiliales</taxon>
        <taxon>Prolixibacteraceae</taxon>
        <taxon>Aquipluma</taxon>
    </lineage>
</organism>
<dbReference type="GO" id="GO:0022857">
    <property type="term" value="F:transmembrane transporter activity"/>
    <property type="evidence" value="ECO:0007669"/>
    <property type="project" value="TreeGrafter"/>
</dbReference>
<name>A0A5K7SA75_9BACT</name>
<evidence type="ECO:0000256" key="1">
    <source>
        <dbReference type="ARBA" id="ARBA00004651"/>
    </source>
</evidence>
<dbReference type="AlphaFoldDB" id="A0A5K7SA75"/>
<dbReference type="PANTHER" id="PTHR30572">
    <property type="entry name" value="MEMBRANE COMPONENT OF TRANSPORTER-RELATED"/>
    <property type="match status" value="1"/>
</dbReference>
<evidence type="ECO:0000313" key="11">
    <source>
        <dbReference type="Proteomes" id="UP001193389"/>
    </source>
</evidence>
<feature type="transmembrane region" description="Helical" evidence="7">
    <location>
        <begin position="368"/>
        <end position="395"/>
    </location>
</feature>
<feature type="transmembrane region" description="Helical" evidence="7">
    <location>
        <begin position="655"/>
        <end position="676"/>
    </location>
</feature>
<keyword evidence="4 7" id="KW-1133">Transmembrane helix</keyword>
<evidence type="ECO:0000259" key="9">
    <source>
        <dbReference type="Pfam" id="PF12704"/>
    </source>
</evidence>
<comment type="similarity">
    <text evidence="6">Belongs to the ABC-4 integral membrane protein family.</text>
</comment>
<dbReference type="Pfam" id="PF02687">
    <property type="entry name" value="FtsX"/>
    <property type="match status" value="2"/>
</dbReference>
<evidence type="ECO:0000313" key="10">
    <source>
        <dbReference type="EMBL" id="BBE18405.1"/>
    </source>
</evidence>
<comment type="subcellular location">
    <subcellularLocation>
        <location evidence="1">Cell membrane</location>
        <topology evidence="1">Multi-pass membrane protein</topology>
    </subcellularLocation>
</comment>
<feature type="transmembrane region" description="Helical" evidence="7">
    <location>
        <begin position="321"/>
        <end position="348"/>
    </location>
</feature>
<gene>
    <name evidence="10" type="ORF">AQPE_2567</name>
</gene>
<feature type="domain" description="ABC3 transporter permease C-terminal" evidence="8">
    <location>
        <begin position="280"/>
        <end position="396"/>
    </location>
</feature>
<sequence length="778" mass="87038">MNLHNIKLAIRNLKKHKLYSVLSITGFSVGFAVCIFIALFVYNELSMDKSFPESKNIVRVYDPKENNCNLDIVLNQQFKEKYPEIRFACPLEQLSDVEIAAKSGMNFTRFTGLISTTNDFFNVFPVKTISSVGSLPFEGKEAILITRSFAKILFPNEDPLGKPITVFDFIKGKITGVIEDFPKSSSIQAKVLINAENPDFLLSQSCNDGRCWNPINHFLVLQPQTELAELAKKMTTDIPKDHPEIKAIALQKLTDIYLSAPINGNGNLSGNLSLLFIFLSVGLVVLVLSIINFLNFYVSLQYTKLKEIGIKKINGASFNNLLRFSLAEVSVSILISVAISLVLFLIFLPFANQLFQRNLEASWLLRPALLSALILITAVIILINSLAPISILSRFNASSFLTKMKIGGNRQTGRRILTLTQFAASIVLLAIVFSLNKQILYAKHADLGFSKEQLLRLKLPIGFKSQDAFKQKIKELPLCESISLSRGVPGSVHLYMGDGKSDKSITYQSLYVDEDFFKTMGITMKAGRTFLTGDMGNACIMNEEALKQNEWTDFEGKRFMNGRDGGFQVVGITADFHIESMHTKIKPACLIAAANDKHDDLRDISIRLTPGNLGQQMDQLKLAWKSFIPDEPMNFSFYDEQFNAMYQKDERLGKAIGIASIIALVLTFMGILGQAFQISMNRTKEIGIRKVNGARVSDILAYMNKDFLVWVAVSLVLAIPLTMFLINKWLEDFAYKTEIGWLTYFASGLIMLVTVISTVTLQSWKAATQNPVEALRHE</sequence>
<dbReference type="PANTHER" id="PTHR30572:SF4">
    <property type="entry name" value="ABC TRANSPORTER PERMEASE YTRF"/>
    <property type="match status" value="1"/>
</dbReference>
<feature type="transmembrane region" description="Helical" evidence="7">
    <location>
        <begin position="21"/>
        <end position="42"/>
    </location>
</feature>
<protein>
    <submittedName>
        <fullName evidence="10">ABC transporter, permease protein</fullName>
    </submittedName>
</protein>
<evidence type="ECO:0000256" key="4">
    <source>
        <dbReference type="ARBA" id="ARBA00022989"/>
    </source>
</evidence>
<evidence type="ECO:0000259" key="8">
    <source>
        <dbReference type="Pfam" id="PF02687"/>
    </source>
</evidence>
<evidence type="ECO:0000256" key="7">
    <source>
        <dbReference type="SAM" id="Phobius"/>
    </source>
</evidence>
<feature type="domain" description="MacB-like periplasmic core" evidence="9">
    <location>
        <begin position="20"/>
        <end position="197"/>
    </location>
</feature>
<evidence type="ECO:0000256" key="6">
    <source>
        <dbReference type="ARBA" id="ARBA00038076"/>
    </source>
</evidence>
<proteinExistence type="inferred from homology"/>
<feature type="domain" description="ABC3 transporter permease C-terminal" evidence="8">
    <location>
        <begin position="658"/>
        <end position="771"/>
    </location>
</feature>
<dbReference type="GO" id="GO:0005886">
    <property type="term" value="C:plasma membrane"/>
    <property type="evidence" value="ECO:0007669"/>
    <property type="project" value="UniProtKB-SubCell"/>
</dbReference>
<keyword evidence="3 7" id="KW-0812">Transmembrane</keyword>
<keyword evidence="11" id="KW-1185">Reference proteome</keyword>
<reference evidence="10" key="1">
    <citation type="journal article" date="2020" name="Int. J. Syst. Evol. Microbiol.">
        <title>Aquipluma nitroreducens gen. nov. sp. nov., a novel facultatively anaerobic bacterium isolated from a freshwater lake.</title>
        <authorList>
            <person name="Watanabe M."/>
            <person name="Kojima H."/>
            <person name="Fukui M."/>
        </authorList>
    </citation>
    <scope>NUCLEOTIDE SEQUENCE</scope>
    <source>
        <strain evidence="10">MeG22</strain>
    </source>
</reference>
<keyword evidence="2" id="KW-1003">Cell membrane</keyword>
<feature type="transmembrane region" description="Helical" evidence="7">
    <location>
        <begin position="707"/>
        <end position="727"/>
    </location>
</feature>